<dbReference type="InterPro" id="IPR036034">
    <property type="entry name" value="PDZ_sf"/>
</dbReference>
<dbReference type="PANTHER" id="PTHR47389">
    <property type="entry name" value="OS09G0436400 PROTEIN"/>
    <property type="match status" value="1"/>
</dbReference>
<keyword evidence="1" id="KW-1185">Reference proteome</keyword>
<reference evidence="1" key="1">
    <citation type="journal article" date="2021" name="Nat. Commun.">
        <title>Genomic analyses provide insights into spinach domestication and the genetic basis of agronomic traits.</title>
        <authorList>
            <person name="Cai X."/>
            <person name="Sun X."/>
            <person name="Xu C."/>
            <person name="Sun H."/>
            <person name="Wang X."/>
            <person name="Ge C."/>
            <person name="Zhang Z."/>
            <person name="Wang Q."/>
            <person name="Fei Z."/>
            <person name="Jiao C."/>
            <person name="Wang Q."/>
        </authorList>
    </citation>
    <scope>NUCLEOTIDE SEQUENCE [LARGE SCALE GENOMIC DNA]</scope>
    <source>
        <strain evidence="1">cv. Varoflay</strain>
    </source>
</reference>
<proteinExistence type="predicted"/>
<dbReference type="Proteomes" id="UP000813463">
    <property type="component" value="Chromosome 1"/>
</dbReference>
<accession>A0A9R0HU34</accession>
<dbReference type="SUPFAM" id="SSF50156">
    <property type="entry name" value="PDZ domain-like"/>
    <property type="match status" value="1"/>
</dbReference>
<gene>
    <name evidence="2 3 4 5" type="primary">LOC110776746</name>
</gene>
<dbReference type="GeneID" id="110776746"/>
<name>A0A9R0HU34_SPIOL</name>
<dbReference type="Pfam" id="PF13365">
    <property type="entry name" value="Trypsin_2"/>
    <property type="match status" value="1"/>
</dbReference>
<dbReference type="RefSeq" id="XP_056691352.1">
    <property type="nucleotide sequence ID" value="XM_056835374.1"/>
</dbReference>
<organism evidence="1 5">
    <name type="scientific">Spinacia oleracea</name>
    <name type="common">Spinach</name>
    <dbReference type="NCBI Taxonomy" id="3562"/>
    <lineage>
        <taxon>Eukaryota</taxon>
        <taxon>Viridiplantae</taxon>
        <taxon>Streptophyta</taxon>
        <taxon>Embryophyta</taxon>
        <taxon>Tracheophyta</taxon>
        <taxon>Spermatophyta</taxon>
        <taxon>Magnoliopsida</taxon>
        <taxon>eudicotyledons</taxon>
        <taxon>Gunneridae</taxon>
        <taxon>Pentapetalae</taxon>
        <taxon>Caryophyllales</taxon>
        <taxon>Chenopodiaceae</taxon>
        <taxon>Chenopodioideae</taxon>
        <taxon>Anserineae</taxon>
        <taxon>Spinacia</taxon>
    </lineage>
</organism>
<dbReference type="InterPro" id="IPR009003">
    <property type="entry name" value="Peptidase_S1_PA"/>
</dbReference>
<dbReference type="InterPro" id="IPR043504">
    <property type="entry name" value="Peptidase_S1_PA_chymotrypsin"/>
</dbReference>
<reference evidence="2 3" key="2">
    <citation type="submission" date="2025-05" db="UniProtKB">
        <authorList>
            <consortium name="RefSeq"/>
        </authorList>
    </citation>
    <scope>IDENTIFICATION</scope>
    <source>
        <tissue evidence="2 3">Leaf</tissue>
    </source>
</reference>
<evidence type="ECO:0000313" key="1">
    <source>
        <dbReference type="Proteomes" id="UP000813463"/>
    </source>
</evidence>
<dbReference type="RefSeq" id="XP_056691348.1">
    <property type="nucleotide sequence ID" value="XM_056835370.1"/>
</dbReference>
<dbReference type="RefSeq" id="XP_056691354.1">
    <property type="nucleotide sequence ID" value="XM_056835376.1"/>
</dbReference>
<dbReference type="Gene3D" id="2.30.42.10">
    <property type="match status" value="1"/>
</dbReference>
<dbReference type="Gene3D" id="2.40.10.10">
    <property type="entry name" value="Trypsin-like serine proteases"/>
    <property type="match status" value="1"/>
</dbReference>
<evidence type="ECO:0000313" key="3">
    <source>
        <dbReference type="RefSeq" id="XP_056691349.1"/>
    </source>
</evidence>
<dbReference type="PANTHER" id="PTHR47389:SF4">
    <property type="entry name" value="OS09G0436400 PROTEIN"/>
    <property type="match status" value="1"/>
</dbReference>
<dbReference type="RefSeq" id="XP_056691349.1">
    <property type="nucleotide sequence ID" value="XM_056835371.1"/>
</dbReference>
<dbReference type="AlphaFoldDB" id="A0A9R0HU34"/>
<protein>
    <submittedName>
        <fullName evidence="2 3">Protease Do-like 14</fullName>
    </submittedName>
</protein>
<dbReference type="KEGG" id="soe:110776746"/>
<evidence type="ECO:0000313" key="2">
    <source>
        <dbReference type="RefSeq" id="XP_056691348.1"/>
    </source>
</evidence>
<evidence type="ECO:0000313" key="5">
    <source>
        <dbReference type="RefSeq" id="XP_056691354.1"/>
    </source>
</evidence>
<evidence type="ECO:0000313" key="4">
    <source>
        <dbReference type="RefSeq" id="XP_056691352.1"/>
    </source>
</evidence>
<sequence length="409" mass="46283">MRQHLIETWNIWTRRVPRLTAQSFTPDVKSCSNHPTVKPRLKFSMRETNLYFDIQFKRAALTVSPSVVSLVSFTGEEELYQCSGTIIESYDDYTGIVITSANLIRPQTECACAENILADKLKVFVKLSDGRSFDGKVCAYHFHYNLVVLSYKSDSPLQSATLRQLEDCLHLNPSQLINSEEKSFQLCPHSNPMILHSRSMILSPGDDVVAVGRYFDTPFDLMAAPGEYCLDRCEYDCSELFMSTCRMTRCGDGSPLINISGEVIGIAFHDVSFTPFMPINMAYKWWEHYKIYRELRRPSLGMQAISFHAARLRIAEKVIQRFPSISKGVIVDKVISGSSAESAGLRLHDVIVQCGGKVVNCFLQLLEIMWDNVGHVVDLVVVRADHVTPLTLKLMIVESASDNSWPYWN</sequence>
<dbReference type="SUPFAM" id="SSF50494">
    <property type="entry name" value="Trypsin-like serine proteases"/>
    <property type="match status" value="1"/>
</dbReference>